<gene>
    <name evidence="1" type="ORF">CNYM01_00678</name>
</gene>
<keyword evidence="2" id="KW-1185">Reference proteome</keyword>
<name>A0A135TEL2_9PEZI</name>
<comment type="caution">
    <text evidence="1">The sequence shown here is derived from an EMBL/GenBank/DDBJ whole genome shotgun (WGS) entry which is preliminary data.</text>
</comment>
<dbReference type="AlphaFoldDB" id="A0A135TEL2"/>
<dbReference type="EMBL" id="JEMN01001145">
    <property type="protein sequence ID" value="KXH46549.1"/>
    <property type="molecule type" value="Genomic_DNA"/>
</dbReference>
<sequence>MNKQSKSSPPTRRAPMPIQTFHRFPELPTEIKRLIIEAVVSEHYSPPVSETIQSTCPNLQASGTHHREAQATLANVCLVSKHLKALAQPVLYRHFCLSFSWPGWSGAKFCSKGFLVLANFVASINDNLVLANMVHEVEIMENRDFGPHGWGDDDTPTYDPIPTDLKSRLHTVEADGHTFNSAQFLQDMGPAAVCILIQVLVLKARNIELLKLIMLNVSDNNVWRPLFDHIAHLRDQAQSHVWTLPNLKGFRIKHSDDDDENSWRDGHKDGMSLLDPTTAKELMIPLSSPRLEELCFDRCQLVDRELPKLRKLRYLGAQNIFLSYKEMRSILNMSSTLEVFSYYSAALIDSGRERNNVYDIMNMKLGAPRPVPLRSRLGRYRMELDEESAILSLAPFKELKYLLLYGTGLLNPYSATYYPSGVRLHSVLLSILPESIVSVASNDLKYTDILNLSTELRNGEYAYLRRLWIPNWFNMKISAAREGYVDPFLPLDLALAIRNISGRPIQGLADAASKVKNCGPGRQIENVNTVYCKPGYGPPLLDTLFKDW</sequence>
<evidence type="ECO:0000313" key="2">
    <source>
        <dbReference type="Proteomes" id="UP000070054"/>
    </source>
</evidence>
<organism evidence="1 2">
    <name type="scientific">Colletotrichum nymphaeae SA-01</name>
    <dbReference type="NCBI Taxonomy" id="1460502"/>
    <lineage>
        <taxon>Eukaryota</taxon>
        <taxon>Fungi</taxon>
        <taxon>Dikarya</taxon>
        <taxon>Ascomycota</taxon>
        <taxon>Pezizomycotina</taxon>
        <taxon>Sordariomycetes</taxon>
        <taxon>Hypocreomycetidae</taxon>
        <taxon>Glomerellales</taxon>
        <taxon>Glomerellaceae</taxon>
        <taxon>Colletotrichum</taxon>
        <taxon>Colletotrichum acutatum species complex</taxon>
    </lineage>
</organism>
<proteinExistence type="predicted"/>
<protein>
    <recommendedName>
        <fullName evidence="3">F-box domain-containing protein</fullName>
    </recommendedName>
</protein>
<reference evidence="1 2" key="1">
    <citation type="submission" date="2014-02" db="EMBL/GenBank/DDBJ databases">
        <title>The genome sequence of Colletotrichum nymphaeae SA-01.</title>
        <authorList>
            <person name="Baroncelli R."/>
            <person name="Thon M.R."/>
        </authorList>
    </citation>
    <scope>NUCLEOTIDE SEQUENCE [LARGE SCALE GENOMIC DNA]</scope>
    <source>
        <strain evidence="1 2">SA-01</strain>
    </source>
</reference>
<dbReference type="SUPFAM" id="SSF52047">
    <property type="entry name" value="RNI-like"/>
    <property type="match status" value="1"/>
</dbReference>
<dbReference type="Proteomes" id="UP000070054">
    <property type="component" value="Unassembled WGS sequence"/>
</dbReference>
<evidence type="ECO:0000313" key="1">
    <source>
        <dbReference type="EMBL" id="KXH46549.1"/>
    </source>
</evidence>
<accession>A0A135TEL2</accession>
<evidence type="ECO:0008006" key="3">
    <source>
        <dbReference type="Google" id="ProtNLM"/>
    </source>
</evidence>
<dbReference type="OrthoDB" id="10411319at2759"/>